<proteinExistence type="predicted"/>
<reference evidence="2 3" key="1">
    <citation type="submission" date="2019-10" db="EMBL/GenBank/DDBJ databases">
        <authorList>
            <person name="Karimi E."/>
        </authorList>
    </citation>
    <scope>NUCLEOTIDE SEQUENCE [LARGE SCALE GENOMIC DNA]</scope>
    <source>
        <strain evidence="2">Aeromonas sp. 8C</strain>
    </source>
</reference>
<feature type="region of interest" description="Disordered" evidence="1">
    <location>
        <begin position="1"/>
        <end position="86"/>
    </location>
</feature>
<evidence type="ECO:0000313" key="2">
    <source>
        <dbReference type="EMBL" id="VXA88436.1"/>
    </source>
</evidence>
<sequence length="86" mass="9344">MARNQHADPGQAQGGVHHDRQRDAQRRAKGGRPVQAGAQDQGEIGAGARQCNQVHQAEGNEQTGQHNNSRFNDREPAWRISGGRGL</sequence>
<evidence type="ECO:0000256" key="1">
    <source>
        <dbReference type="SAM" id="MobiDB-lite"/>
    </source>
</evidence>
<evidence type="ECO:0000313" key="3">
    <source>
        <dbReference type="Proteomes" id="UP000439123"/>
    </source>
</evidence>
<dbReference type="EMBL" id="CABWLC010000020">
    <property type="protein sequence ID" value="VXA88436.1"/>
    <property type="molecule type" value="Genomic_DNA"/>
</dbReference>
<gene>
    <name evidence="2" type="ORF">AERO8C_70116</name>
</gene>
<feature type="compositionally biased region" description="Polar residues" evidence="1">
    <location>
        <begin position="50"/>
        <end position="70"/>
    </location>
</feature>
<dbReference type="Proteomes" id="UP000439123">
    <property type="component" value="Unassembled WGS sequence"/>
</dbReference>
<name>A0A653LA55_AERVE</name>
<dbReference type="AlphaFoldDB" id="A0A653LA55"/>
<protein>
    <submittedName>
        <fullName evidence="2">Uncharacterized protein</fullName>
    </submittedName>
</protein>
<feature type="compositionally biased region" description="Basic and acidic residues" evidence="1">
    <location>
        <begin position="16"/>
        <end position="26"/>
    </location>
</feature>
<accession>A0A653LA55</accession>
<organism evidence="2 3">
    <name type="scientific">Aeromonas veronii</name>
    <dbReference type="NCBI Taxonomy" id="654"/>
    <lineage>
        <taxon>Bacteria</taxon>
        <taxon>Pseudomonadati</taxon>
        <taxon>Pseudomonadota</taxon>
        <taxon>Gammaproteobacteria</taxon>
        <taxon>Aeromonadales</taxon>
        <taxon>Aeromonadaceae</taxon>
        <taxon>Aeromonas</taxon>
    </lineage>
</organism>